<keyword evidence="2 5" id="KW-0808">Transferase</keyword>
<dbReference type="SMART" id="SM00563">
    <property type="entry name" value="PlsC"/>
    <property type="match status" value="1"/>
</dbReference>
<dbReference type="HOGENOM" id="CLU_027938_8_1_4"/>
<organism evidence="5 6">
    <name type="scientific">Methylotenera versatilis (strain 301)</name>
    <dbReference type="NCBI Taxonomy" id="666681"/>
    <lineage>
        <taxon>Bacteria</taxon>
        <taxon>Pseudomonadati</taxon>
        <taxon>Pseudomonadota</taxon>
        <taxon>Betaproteobacteria</taxon>
        <taxon>Nitrosomonadales</taxon>
        <taxon>Methylophilaceae</taxon>
        <taxon>Methylotenera</taxon>
    </lineage>
</organism>
<evidence type="ECO:0000256" key="1">
    <source>
        <dbReference type="ARBA" id="ARBA00005189"/>
    </source>
</evidence>
<proteinExistence type="predicted"/>
<reference evidence="5 6" key="2">
    <citation type="journal article" date="2011" name="J. Bacteriol.">
        <title>Genomes of three methylotrophs from a single niche uncover genetic and metabolic divergence of Methylophilaceae.</title>
        <authorList>
            <person name="Lapidus A."/>
            <person name="Clum A."/>
            <person name="Labutti K."/>
            <person name="Kaluzhnaya M.G."/>
            <person name="Lim S."/>
            <person name="Beck D.A."/>
            <person name="Glavina Del Rio T."/>
            <person name="Nolan M."/>
            <person name="Mavromatis K."/>
            <person name="Huntemann M."/>
            <person name="Lucas S."/>
            <person name="Lidstrom M.E."/>
            <person name="Ivanova N."/>
            <person name="Chistoserdova L."/>
        </authorList>
    </citation>
    <scope>NUCLEOTIDE SEQUENCE [LARGE SCALE GENOMIC DNA]</scope>
    <source>
        <strain evidence="5 6">301</strain>
    </source>
</reference>
<sequence length="201" mass="22085">MLIDITRLAMIGLVRLLVGAHPRWVGAAPSVAQSIYFTNHTSHLDTLALWVALPAAIRAKTRPVAAKDYWGRGKIKRFIALKVLNAVLIDREVSRHSDPLAPLLAALAAGDSLILFPEGTRKAQAEPSDFKGGLYHLAEAFPHVKLIPVYLDTLHRCMPKGSYLPVPLICTVRFGATLTWQADEHKKAFLTRARAAILSLI</sequence>
<dbReference type="CDD" id="cd07989">
    <property type="entry name" value="LPLAT_AGPAT-like"/>
    <property type="match status" value="1"/>
</dbReference>
<evidence type="ECO:0000313" key="5">
    <source>
        <dbReference type="EMBL" id="ADI30715.1"/>
    </source>
</evidence>
<gene>
    <name evidence="5" type="ordered locus">M301_2352</name>
</gene>
<keyword evidence="6" id="KW-1185">Reference proteome</keyword>
<dbReference type="Pfam" id="PF01553">
    <property type="entry name" value="Acyltransferase"/>
    <property type="match status" value="1"/>
</dbReference>
<dbReference type="InterPro" id="IPR002123">
    <property type="entry name" value="Plipid/glycerol_acylTrfase"/>
</dbReference>
<dbReference type="KEGG" id="meh:M301_2352"/>
<dbReference type="AlphaFoldDB" id="D7DM21"/>
<dbReference type="STRING" id="666681.M301_2352"/>
<comment type="pathway">
    <text evidence="1">Lipid metabolism.</text>
</comment>
<feature type="domain" description="Phospholipid/glycerol acyltransferase" evidence="4">
    <location>
        <begin position="34"/>
        <end position="154"/>
    </location>
</feature>
<reference evidence="6" key="1">
    <citation type="submission" date="2010-05" db="EMBL/GenBank/DDBJ databases">
        <title>Complete sequence of Methylotenera sp. 301.</title>
        <authorList>
            <person name="Lucas S."/>
            <person name="Copeland A."/>
            <person name="Lapidus A."/>
            <person name="Cheng J.-F."/>
            <person name="Bruce D."/>
            <person name="Goodwin L."/>
            <person name="Pitluck S."/>
            <person name="Clum A."/>
            <person name="Land M."/>
            <person name="Hauser L."/>
            <person name="Kyrpides N."/>
            <person name="Ivanova N."/>
            <person name="Chistoservova L."/>
            <person name="Kalyuzhnaya M."/>
            <person name="Woyke T."/>
        </authorList>
    </citation>
    <scope>NUCLEOTIDE SEQUENCE [LARGE SCALE GENOMIC DNA]</scope>
    <source>
        <strain evidence="6">301</strain>
    </source>
</reference>
<keyword evidence="3 5" id="KW-0012">Acyltransferase</keyword>
<dbReference type="PANTHER" id="PTHR10434">
    <property type="entry name" value="1-ACYL-SN-GLYCEROL-3-PHOSPHATE ACYLTRANSFERASE"/>
    <property type="match status" value="1"/>
</dbReference>
<dbReference type="OrthoDB" id="9808424at2"/>
<dbReference type="GO" id="GO:0006654">
    <property type="term" value="P:phosphatidic acid biosynthetic process"/>
    <property type="evidence" value="ECO:0007669"/>
    <property type="project" value="TreeGrafter"/>
</dbReference>
<dbReference type="Proteomes" id="UP000000383">
    <property type="component" value="Chromosome"/>
</dbReference>
<protein>
    <submittedName>
        <fullName evidence="5">Phospholipid/glycerol acyltransferase</fullName>
    </submittedName>
</protein>
<evidence type="ECO:0000256" key="2">
    <source>
        <dbReference type="ARBA" id="ARBA00022679"/>
    </source>
</evidence>
<dbReference type="RefSeq" id="WP_013149023.1">
    <property type="nucleotide sequence ID" value="NC_014207.1"/>
</dbReference>
<dbReference type="SUPFAM" id="SSF69593">
    <property type="entry name" value="Glycerol-3-phosphate (1)-acyltransferase"/>
    <property type="match status" value="1"/>
</dbReference>
<evidence type="ECO:0000313" key="6">
    <source>
        <dbReference type="Proteomes" id="UP000000383"/>
    </source>
</evidence>
<dbReference type="GO" id="GO:0003841">
    <property type="term" value="F:1-acylglycerol-3-phosphate O-acyltransferase activity"/>
    <property type="evidence" value="ECO:0007669"/>
    <property type="project" value="TreeGrafter"/>
</dbReference>
<evidence type="ECO:0000259" key="4">
    <source>
        <dbReference type="SMART" id="SM00563"/>
    </source>
</evidence>
<name>D7DM21_METV0</name>
<evidence type="ECO:0000256" key="3">
    <source>
        <dbReference type="ARBA" id="ARBA00023315"/>
    </source>
</evidence>
<accession>D7DM21</accession>
<dbReference type="eggNOG" id="COG0204">
    <property type="taxonomic scope" value="Bacteria"/>
</dbReference>
<dbReference type="EMBL" id="CP002056">
    <property type="protein sequence ID" value="ADI30715.1"/>
    <property type="molecule type" value="Genomic_DNA"/>
</dbReference>
<dbReference type="PANTHER" id="PTHR10434:SF11">
    <property type="entry name" value="1-ACYL-SN-GLYCEROL-3-PHOSPHATE ACYLTRANSFERASE"/>
    <property type="match status" value="1"/>
</dbReference>